<comment type="subcellular location">
    <subcellularLocation>
        <location evidence="1">Mitochondrion</location>
    </subcellularLocation>
</comment>
<evidence type="ECO:0000256" key="6">
    <source>
        <dbReference type="ARBA" id="ARBA00022884"/>
    </source>
</evidence>
<dbReference type="AlphaFoldDB" id="A0AAE0WT45"/>
<evidence type="ECO:0000313" key="10">
    <source>
        <dbReference type="Proteomes" id="UP001274830"/>
    </source>
</evidence>
<dbReference type="GO" id="GO:0006391">
    <property type="term" value="P:transcription initiation at mitochondrial promoter"/>
    <property type="evidence" value="ECO:0007669"/>
    <property type="project" value="TreeGrafter"/>
</dbReference>
<dbReference type="GO" id="GO:0034245">
    <property type="term" value="C:mitochondrial DNA-directed RNA polymerase complex"/>
    <property type="evidence" value="ECO:0007669"/>
    <property type="project" value="TreeGrafter"/>
</dbReference>
<name>A0AAE0WT45_9PEZI</name>
<dbReference type="GO" id="GO:0005759">
    <property type="term" value="C:mitochondrial matrix"/>
    <property type="evidence" value="ECO:0007669"/>
    <property type="project" value="TreeGrafter"/>
</dbReference>
<evidence type="ECO:0000313" key="9">
    <source>
        <dbReference type="EMBL" id="KAK3677312.1"/>
    </source>
</evidence>
<dbReference type="PANTHER" id="PTHR11727:SF17">
    <property type="entry name" value="DIMETHYLADENOSINE TRANSFERASE 1, MITOCHONDRIAL"/>
    <property type="match status" value="1"/>
</dbReference>
<comment type="caution">
    <text evidence="9">The sequence shown here is derived from an EMBL/GenBank/DDBJ whole genome shotgun (WGS) entry which is preliminary data.</text>
</comment>
<keyword evidence="6" id="KW-0694">RNA-binding</keyword>
<dbReference type="GO" id="GO:0003723">
    <property type="term" value="F:RNA binding"/>
    <property type="evidence" value="ECO:0007669"/>
    <property type="project" value="UniProtKB-KW"/>
</dbReference>
<keyword evidence="3" id="KW-0489">Methyltransferase</keyword>
<gene>
    <name evidence="9" type="ORF">LTR78_002850</name>
</gene>
<evidence type="ECO:0000256" key="8">
    <source>
        <dbReference type="SAM" id="Coils"/>
    </source>
</evidence>
<dbReference type="InterPro" id="IPR023165">
    <property type="entry name" value="rRNA_Ade_diMease-like_C"/>
</dbReference>
<evidence type="ECO:0000256" key="2">
    <source>
        <dbReference type="ARBA" id="ARBA00013836"/>
    </source>
</evidence>
<evidence type="ECO:0000256" key="4">
    <source>
        <dbReference type="ARBA" id="ARBA00022679"/>
    </source>
</evidence>
<dbReference type="GO" id="GO:0032259">
    <property type="term" value="P:methylation"/>
    <property type="evidence" value="ECO:0007669"/>
    <property type="project" value="UniProtKB-KW"/>
</dbReference>
<organism evidence="9 10">
    <name type="scientific">Recurvomyces mirabilis</name>
    <dbReference type="NCBI Taxonomy" id="574656"/>
    <lineage>
        <taxon>Eukaryota</taxon>
        <taxon>Fungi</taxon>
        <taxon>Dikarya</taxon>
        <taxon>Ascomycota</taxon>
        <taxon>Pezizomycotina</taxon>
        <taxon>Dothideomycetes</taxon>
        <taxon>Dothideomycetidae</taxon>
        <taxon>Mycosphaerellales</taxon>
        <taxon>Teratosphaeriaceae</taxon>
        <taxon>Recurvomyces</taxon>
    </lineage>
</organism>
<keyword evidence="10" id="KW-1185">Reference proteome</keyword>
<dbReference type="Gene3D" id="1.10.8.100">
    <property type="entry name" value="Ribosomal RNA adenine dimethylase-like, domain 2"/>
    <property type="match status" value="1"/>
</dbReference>
<dbReference type="InterPro" id="IPR029063">
    <property type="entry name" value="SAM-dependent_MTases_sf"/>
</dbReference>
<accession>A0AAE0WT45</accession>
<keyword evidence="4" id="KW-0808">Transferase</keyword>
<dbReference type="EMBL" id="JAUTXT010000007">
    <property type="protein sequence ID" value="KAK3677312.1"/>
    <property type="molecule type" value="Genomic_DNA"/>
</dbReference>
<protein>
    <recommendedName>
        <fullName evidence="2">Mitochondrial transcription factor 1</fullName>
    </recommendedName>
</protein>
<dbReference type="InterPro" id="IPR001737">
    <property type="entry name" value="KsgA/Erm"/>
</dbReference>
<feature type="coiled-coil region" evidence="8">
    <location>
        <begin position="317"/>
        <end position="344"/>
    </location>
</feature>
<dbReference type="GO" id="GO:0034246">
    <property type="term" value="F:mitochondrial transcription factor activity"/>
    <property type="evidence" value="ECO:0007669"/>
    <property type="project" value="TreeGrafter"/>
</dbReference>
<reference evidence="9" key="1">
    <citation type="submission" date="2023-07" db="EMBL/GenBank/DDBJ databases">
        <title>Black Yeasts Isolated from many extreme environments.</title>
        <authorList>
            <person name="Coleine C."/>
            <person name="Stajich J.E."/>
            <person name="Selbmann L."/>
        </authorList>
    </citation>
    <scope>NUCLEOTIDE SEQUENCE</scope>
    <source>
        <strain evidence="9">CCFEE 5485</strain>
    </source>
</reference>
<evidence type="ECO:0000256" key="1">
    <source>
        <dbReference type="ARBA" id="ARBA00004173"/>
    </source>
</evidence>
<dbReference type="PANTHER" id="PTHR11727">
    <property type="entry name" value="DIMETHYLADENOSINE TRANSFERASE"/>
    <property type="match status" value="1"/>
</dbReference>
<dbReference type="Proteomes" id="UP001274830">
    <property type="component" value="Unassembled WGS sequence"/>
</dbReference>
<comment type="function">
    <text evidence="7">Mitochondrial transcription factor that confers selective promoter recognition on the core subunit of the yeast mitochondrial RNA polymerase. Interacts with DNA in a non-specific manner.</text>
</comment>
<evidence type="ECO:0000256" key="7">
    <source>
        <dbReference type="ARBA" id="ARBA00024915"/>
    </source>
</evidence>
<dbReference type="GO" id="GO:0008168">
    <property type="term" value="F:methyltransferase activity"/>
    <property type="evidence" value="ECO:0007669"/>
    <property type="project" value="UniProtKB-KW"/>
</dbReference>
<keyword evidence="5" id="KW-0949">S-adenosyl-L-methionine</keyword>
<evidence type="ECO:0000256" key="5">
    <source>
        <dbReference type="ARBA" id="ARBA00022691"/>
    </source>
</evidence>
<proteinExistence type="predicted"/>
<sequence>MGIRGRYTADVRYPLTETLQRLFGSAKEAVLRGKQIQDTEGYGSDYRNEIVSDKLCDDTIEYLAPTLEQHKGCTLIDIHPGACLFSSKLHDFLKPKRHLLLEPEPLYYDSFIKPLLDRPNSTYRHSTIHGVHLQHYFHNYNKLLNDPELAPRQSLPLDDSRQRQLDPNFLVVGNLARKYTSRARTRSVTLASLILQQMLQASLNNEIFHNGGLVRMLWWVPEGDKYTLFPITEAYRRSLNARLSIATETTEAVGMLDLYNIKNRYYAARRPRPPFLSAMIADRVQKRMEAAGMKPPEGRDVLYERPEFYPSASRSPFESTISTFKELERDIESAQKRLLVITKDLPSVRRTAMAKLEESMVESITYPQCKEFHDNFDVRLARRARTIIYADLATGILNLEVALVLLEENGFLRASLDASRDAVKAMWDDMMAHAHSITKELSQMIELSVDMQIACFKSPPMVALEARAYQPLKGEVHEIWPKNQMMLLDMVPKGVDLSVPDLASRREGAKICEMLLRSFMESPAQCLPDALDRIAPNAAQDLLPMCPAVSDPRKGGRLDPRNIKTRSVSEEIMVELVKAWFEWPFKPSTVEMEIARAGSESASEEDTDVPTG</sequence>
<dbReference type="Gene3D" id="3.40.50.150">
    <property type="entry name" value="Vaccinia Virus protein VP39"/>
    <property type="match status" value="1"/>
</dbReference>
<keyword evidence="8" id="KW-0175">Coiled coil</keyword>
<evidence type="ECO:0000256" key="3">
    <source>
        <dbReference type="ARBA" id="ARBA00022603"/>
    </source>
</evidence>